<accession>A0A383V9A5</accession>
<evidence type="ECO:0000256" key="1">
    <source>
        <dbReference type="ARBA" id="ARBA00005564"/>
    </source>
</evidence>
<organism evidence="3 4">
    <name type="scientific">Tetradesmus obliquus</name>
    <name type="common">Green alga</name>
    <name type="synonym">Acutodesmus obliquus</name>
    <dbReference type="NCBI Taxonomy" id="3088"/>
    <lineage>
        <taxon>Eukaryota</taxon>
        <taxon>Viridiplantae</taxon>
        <taxon>Chlorophyta</taxon>
        <taxon>core chlorophytes</taxon>
        <taxon>Chlorophyceae</taxon>
        <taxon>CS clade</taxon>
        <taxon>Sphaeropleales</taxon>
        <taxon>Scenedesmaceae</taxon>
        <taxon>Tetradesmus</taxon>
    </lineage>
</organism>
<reference evidence="3 4" key="1">
    <citation type="submission" date="2016-10" db="EMBL/GenBank/DDBJ databases">
        <authorList>
            <person name="Cai Z."/>
        </authorList>
    </citation>
    <scope>NUCLEOTIDE SEQUENCE [LARGE SCALE GENOMIC DNA]</scope>
</reference>
<protein>
    <recommendedName>
        <fullName evidence="5">6-phosphogluconolactonase</fullName>
    </recommendedName>
</protein>
<comment type="similarity">
    <text evidence="1">Belongs to the cycloisomerase 2 family.</text>
</comment>
<dbReference type="PANTHER" id="PTHR30344">
    <property type="entry name" value="6-PHOSPHOGLUCONOLACTONASE-RELATED"/>
    <property type="match status" value="1"/>
</dbReference>
<dbReference type="GO" id="GO:0017057">
    <property type="term" value="F:6-phosphogluconolactonase activity"/>
    <property type="evidence" value="ECO:0007669"/>
    <property type="project" value="TreeGrafter"/>
</dbReference>
<dbReference type="Pfam" id="PF10282">
    <property type="entry name" value="Lactonase"/>
    <property type="match status" value="2"/>
</dbReference>
<name>A0A383V9A5_TETOB</name>
<dbReference type="InterPro" id="IPR015943">
    <property type="entry name" value="WD40/YVTN_repeat-like_dom_sf"/>
</dbReference>
<gene>
    <name evidence="3" type="ORF">BQ4739_LOCUS1457</name>
</gene>
<keyword evidence="4" id="KW-1185">Reference proteome</keyword>
<dbReference type="EMBL" id="FNXT01000114">
    <property type="protein sequence ID" value="SZX60916.1"/>
    <property type="molecule type" value="Genomic_DNA"/>
</dbReference>
<proteinExistence type="inferred from homology"/>
<dbReference type="SUPFAM" id="SSF50974">
    <property type="entry name" value="Nitrous oxide reductase, N-terminal domain"/>
    <property type="match status" value="1"/>
</dbReference>
<dbReference type="InterPro" id="IPR019405">
    <property type="entry name" value="Lactonase_7-beta_prop"/>
</dbReference>
<dbReference type="Proteomes" id="UP000256970">
    <property type="component" value="Unassembled WGS sequence"/>
</dbReference>
<feature type="region of interest" description="Disordered" evidence="2">
    <location>
        <begin position="228"/>
        <end position="249"/>
    </location>
</feature>
<dbReference type="AlphaFoldDB" id="A0A383V9A5"/>
<evidence type="ECO:0000313" key="3">
    <source>
        <dbReference type="EMBL" id="SZX60916.1"/>
    </source>
</evidence>
<sequence length="512" mass="52410">MAAATLSSSAGHRVIIGGLGHNSSICMANLNLKSGHLSITDSWAKAAGPSPAFMAWSSSDSSTSPVRNIVIANHAGNNGEAITSVQLYPPYAKRSASVRTDDPCHIGLHPSGRWAATASYDAGTIGIVELLPAPQAAAVEVSRTSPAAAMLLDEQQQQQQQEEGVFLPAELQLSSVTTYPTELVGEAAHEAKFSPDGTLLYVPCLKSDWVRMFKFDAETGKLTPHSYPAAAAAGPGHPSGQVPAASQGSANPAAELAAAAANLGAGSSNDSNGTAALAAAGQGSSGSSGSSSGDNRARLPPGSGPRHIIFHPRLPVAYVLNELSSTIARFDWDGSSSSSSGLLTADFDQEPDRIVSMLPPGTSAEPVCVKYGMTVVAGSNPPGDIACTELCRPYGGAELALSNDGRFLYASNRGLCEGTPAAGKSSIVAFAVDQASGALTALDWKFGGGDVQHPRHFSLTPDEASAFLLVANMHGESVTVFRRDASSGLLSKVGTVSTADSSVVQPAFVAVI</sequence>
<dbReference type="InterPro" id="IPR050282">
    <property type="entry name" value="Cycloisomerase_2"/>
</dbReference>
<dbReference type="InterPro" id="IPR011045">
    <property type="entry name" value="N2O_reductase_N"/>
</dbReference>
<evidence type="ECO:0008006" key="5">
    <source>
        <dbReference type="Google" id="ProtNLM"/>
    </source>
</evidence>
<dbReference type="STRING" id="3088.A0A383V9A5"/>
<feature type="region of interest" description="Disordered" evidence="2">
    <location>
        <begin position="264"/>
        <end position="306"/>
    </location>
</feature>
<feature type="compositionally biased region" description="Low complexity" evidence="2">
    <location>
        <begin position="264"/>
        <end position="293"/>
    </location>
</feature>
<evidence type="ECO:0000313" key="4">
    <source>
        <dbReference type="Proteomes" id="UP000256970"/>
    </source>
</evidence>
<dbReference type="Gene3D" id="2.130.10.10">
    <property type="entry name" value="YVTN repeat-like/Quinoprotein amine dehydrogenase"/>
    <property type="match status" value="2"/>
</dbReference>
<evidence type="ECO:0000256" key="2">
    <source>
        <dbReference type="SAM" id="MobiDB-lite"/>
    </source>
</evidence>
<dbReference type="PANTHER" id="PTHR30344:SF1">
    <property type="entry name" value="6-PHOSPHOGLUCONOLACTONASE"/>
    <property type="match status" value="1"/>
</dbReference>